<evidence type="ECO:0000313" key="2">
    <source>
        <dbReference type="Proteomes" id="UP000327013"/>
    </source>
</evidence>
<evidence type="ECO:0000313" key="1">
    <source>
        <dbReference type="EMBL" id="KAE8007957.1"/>
    </source>
</evidence>
<dbReference type="EMBL" id="CM017322">
    <property type="protein sequence ID" value="KAE8007957.1"/>
    <property type="molecule type" value="Genomic_DNA"/>
</dbReference>
<sequence>MRLTRFLCEETLMMLGISEGVVILVNLNGAKSLGRTPSKQLGGWPIDWDDRQWCLDCPSHLRPNPDLKLRLC</sequence>
<protein>
    <submittedName>
        <fullName evidence="1">Uncharacterized protein</fullName>
    </submittedName>
</protein>
<dbReference type="AlphaFoldDB" id="A0A5N6QLB0"/>
<reference evidence="1 2" key="1">
    <citation type="submission" date="2019-06" db="EMBL/GenBank/DDBJ databases">
        <title>A chromosomal-level reference genome of Carpinus fangiana (Coryloideae, Betulaceae).</title>
        <authorList>
            <person name="Yang X."/>
            <person name="Wang Z."/>
            <person name="Zhang L."/>
            <person name="Hao G."/>
            <person name="Liu J."/>
            <person name="Yang Y."/>
        </authorList>
    </citation>
    <scope>NUCLEOTIDE SEQUENCE [LARGE SCALE GENOMIC DNA]</scope>
    <source>
        <strain evidence="1">Cfa_2016G</strain>
        <tissue evidence="1">Leaf</tissue>
    </source>
</reference>
<dbReference type="Proteomes" id="UP000327013">
    <property type="component" value="Chromosome 2"/>
</dbReference>
<gene>
    <name evidence="1" type="ORF">FH972_004511</name>
</gene>
<proteinExistence type="predicted"/>
<name>A0A5N6QLB0_9ROSI</name>
<organism evidence="1 2">
    <name type="scientific">Carpinus fangiana</name>
    <dbReference type="NCBI Taxonomy" id="176857"/>
    <lineage>
        <taxon>Eukaryota</taxon>
        <taxon>Viridiplantae</taxon>
        <taxon>Streptophyta</taxon>
        <taxon>Embryophyta</taxon>
        <taxon>Tracheophyta</taxon>
        <taxon>Spermatophyta</taxon>
        <taxon>Magnoliopsida</taxon>
        <taxon>eudicotyledons</taxon>
        <taxon>Gunneridae</taxon>
        <taxon>Pentapetalae</taxon>
        <taxon>rosids</taxon>
        <taxon>fabids</taxon>
        <taxon>Fagales</taxon>
        <taxon>Betulaceae</taxon>
        <taxon>Carpinus</taxon>
    </lineage>
</organism>
<accession>A0A5N6QLB0</accession>
<keyword evidence="2" id="KW-1185">Reference proteome</keyword>